<dbReference type="EMBL" id="CABL01000001">
    <property type="protein sequence ID" value="CBH73980.1"/>
    <property type="molecule type" value="Genomic_DNA"/>
</dbReference>
<proteinExistence type="predicted"/>
<sequence length="596" mass="65453">MTELEKFVDRKRLPIAFLTKKGVEETEAGIRFTNGDARTRIRPHADSHKTLWVKGDNRPMRIYGYDRVERMALHIKTVLIVEGESDSLSAWFHKRPALGVPGSSLYEKLKLEDASPFDRVVVIREPGEAGRKFAVNVPKRLRELCYAGSVVIVDLPTKDLSDLHVECVENETEFDRMLDAAIENAKAPEIPADGSGERPERSLFTVRLDTVQPERVEWLWRARIPLSKVSLLVGDPGSGKSFASLALAGAVTAGIALPDSDAAEPANVVAYNAEDGLEDTVRPRAELCGVELSRFHAIEGMRDADGRPRPFGLSDIQRLAEFMEKLGDVRLVIIDPIASLLAGVDSHRDTEVRASLQVLVELAKQTRAAVLVIMHLRKAGAERAVYRVGGSIAFAGLARSILLAGINPEDGRRAIVPIKQNLASPVDPIEYRLDAEGRFWWEKAAPELTADRLLAGQSTRPTSAVDAASQFLADCLADGERAADEVRRLANEVGISDSTLRRAKAALKVRADRTGFAKEGRWFWSLPIDVHNDAIDAQASRLSAYGDSMSIYAGSAPEHAELSDRSKLCCRCKTLGLAYDMGDGTWLCRNCRDEAA</sequence>
<dbReference type="InterPro" id="IPR003593">
    <property type="entry name" value="AAA+_ATPase"/>
</dbReference>
<dbReference type="Pfam" id="PF13481">
    <property type="entry name" value="AAA_25"/>
    <property type="match status" value="1"/>
</dbReference>
<comment type="caution">
    <text evidence="2">The sequence shown here is derived from an EMBL/GenBank/DDBJ whole genome shotgun (WGS) entry which is preliminary data.</text>
</comment>
<evidence type="ECO:0000259" key="1">
    <source>
        <dbReference type="SMART" id="SM00382"/>
    </source>
</evidence>
<dbReference type="Gene3D" id="3.40.1360.10">
    <property type="match status" value="1"/>
</dbReference>
<name>E6PBZ7_9ZZZZ</name>
<dbReference type="Gene3D" id="3.40.50.300">
    <property type="entry name" value="P-loop containing nucleotide triphosphate hydrolases"/>
    <property type="match status" value="1"/>
</dbReference>
<dbReference type="SUPFAM" id="SSF56731">
    <property type="entry name" value="DNA primase core"/>
    <property type="match status" value="1"/>
</dbReference>
<dbReference type="AlphaFoldDB" id="E6PBZ7"/>
<organism evidence="2">
    <name type="scientific">mine drainage metagenome</name>
    <dbReference type="NCBI Taxonomy" id="410659"/>
    <lineage>
        <taxon>unclassified sequences</taxon>
        <taxon>metagenomes</taxon>
        <taxon>ecological metagenomes</taxon>
    </lineage>
</organism>
<dbReference type="InterPro" id="IPR027417">
    <property type="entry name" value="P-loop_NTPase"/>
</dbReference>
<protein>
    <recommendedName>
        <fullName evidence="1">AAA+ ATPase domain-containing protein</fullName>
    </recommendedName>
</protein>
<feature type="domain" description="AAA+ ATPase" evidence="1">
    <location>
        <begin position="226"/>
        <end position="399"/>
    </location>
</feature>
<accession>E6PBZ7</accession>
<dbReference type="SUPFAM" id="SSF52540">
    <property type="entry name" value="P-loop containing nucleoside triphosphate hydrolases"/>
    <property type="match status" value="1"/>
</dbReference>
<evidence type="ECO:0000313" key="2">
    <source>
        <dbReference type="EMBL" id="CBH73980.1"/>
    </source>
</evidence>
<reference evidence="2" key="1">
    <citation type="submission" date="2009-10" db="EMBL/GenBank/DDBJ databases">
        <title>Diversity of trophic interactions inside an arsenic-rich microbial ecosystem.</title>
        <authorList>
            <person name="Bertin P.N."/>
            <person name="Heinrich-Salmeron A."/>
            <person name="Pelletier E."/>
            <person name="Goulhen-Chollet F."/>
            <person name="Arsene-Ploetze F."/>
            <person name="Gallien S."/>
            <person name="Calteau A."/>
            <person name="Vallenet D."/>
            <person name="Casiot C."/>
            <person name="Chane-Woon-Ming B."/>
            <person name="Giloteaux L."/>
            <person name="Barakat M."/>
            <person name="Bonnefoy V."/>
            <person name="Bruneel O."/>
            <person name="Chandler M."/>
            <person name="Cleiss J."/>
            <person name="Duran R."/>
            <person name="Elbaz-Poulichet F."/>
            <person name="Fonknechten N."/>
            <person name="Lauga B."/>
            <person name="Mornico D."/>
            <person name="Ortet P."/>
            <person name="Schaeffer C."/>
            <person name="Siguier P."/>
            <person name="Alexander Thil Smith A."/>
            <person name="Van Dorsselaer A."/>
            <person name="Weissenbach J."/>
            <person name="Medigue C."/>
            <person name="Le Paslier D."/>
        </authorList>
    </citation>
    <scope>NUCLEOTIDE SEQUENCE</scope>
</reference>
<gene>
    <name evidence="2" type="ORF">CARN1_1867</name>
</gene>
<dbReference type="SMART" id="SM00382">
    <property type="entry name" value="AAA"/>
    <property type="match status" value="1"/>
</dbReference>